<comment type="caution">
    <text evidence="1">The sequence shown here is derived from an EMBL/GenBank/DDBJ whole genome shotgun (WGS) entry which is preliminary data.</text>
</comment>
<organism evidence="1 2">
    <name type="scientific">Actinoplanes sichuanensis</name>
    <dbReference type="NCBI Taxonomy" id="512349"/>
    <lineage>
        <taxon>Bacteria</taxon>
        <taxon>Bacillati</taxon>
        <taxon>Actinomycetota</taxon>
        <taxon>Actinomycetes</taxon>
        <taxon>Micromonosporales</taxon>
        <taxon>Micromonosporaceae</taxon>
        <taxon>Actinoplanes</taxon>
    </lineage>
</organism>
<dbReference type="Proteomes" id="UP001597183">
    <property type="component" value="Unassembled WGS sequence"/>
</dbReference>
<proteinExistence type="predicted"/>
<evidence type="ECO:0000313" key="1">
    <source>
        <dbReference type="EMBL" id="MFD1373573.1"/>
    </source>
</evidence>
<sequence length="212" mass="22530">MGVLLRNDTTKVAYRTLVTFNALDPSGRSVINDSHQRFRTQVVPTIMPGRTVAVGNANLLDDATRRGESEFKTISIDVQVGQWIERGNGNNGLGDVTATVVAGSGRKEASGLGSVEFDVESTNCETVFQGVPAGMVSRGVSLVFRNGSGVIVGGTLDNSPRNTCRPGKTAGERVELTNPAIPQPADLDETLVTVYCDFDRQQVPMASGAPYN</sequence>
<dbReference type="RefSeq" id="WP_317790251.1">
    <property type="nucleotide sequence ID" value="NZ_AP028461.1"/>
</dbReference>
<evidence type="ECO:0000313" key="2">
    <source>
        <dbReference type="Proteomes" id="UP001597183"/>
    </source>
</evidence>
<keyword evidence="2" id="KW-1185">Reference proteome</keyword>
<protein>
    <submittedName>
        <fullName evidence="1">Uncharacterized protein</fullName>
    </submittedName>
</protein>
<accession>A0ABW4AUC0</accession>
<dbReference type="EMBL" id="JBHTMK010000069">
    <property type="protein sequence ID" value="MFD1373573.1"/>
    <property type="molecule type" value="Genomic_DNA"/>
</dbReference>
<reference evidence="2" key="1">
    <citation type="journal article" date="2019" name="Int. J. Syst. Evol. Microbiol.">
        <title>The Global Catalogue of Microorganisms (GCM) 10K type strain sequencing project: providing services to taxonomists for standard genome sequencing and annotation.</title>
        <authorList>
            <consortium name="The Broad Institute Genomics Platform"/>
            <consortium name="The Broad Institute Genome Sequencing Center for Infectious Disease"/>
            <person name="Wu L."/>
            <person name="Ma J."/>
        </authorList>
    </citation>
    <scope>NUCLEOTIDE SEQUENCE [LARGE SCALE GENOMIC DNA]</scope>
    <source>
        <strain evidence="2">CCM 7526</strain>
    </source>
</reference>
<name>A0ABW4AUC0_9ACTN</name>
<gene>
    <name evidence="1" type="ORF">ACFQ5G_50290</name>
</gene>